<comment type="caution">
    <text evidence="1">The sequence shown here is derived from an EMBL/GenBank/DDBJ whole genome shotgun (WGS) entry which is preliminary data.</text>
</comment>
<dbReference type="AlphaFoldDB" id="A0A6G0XHE9"/>
<dbReference type="EMBL" id="VJMJ01000063">
    <property type="protein sequence ID" value="KAF0739687.1"/>
    <property type="molecule type" value="Genomic_DNA"/>
</dbReference>
<sequence length="206" mass="22982">MHYYVVPQLTSCEGESNPTFLAKLAKALRLPMVNARTRRQCKLCGQPTTLQQDQPRRIESIAAFGFLRCRICQSIHSYWSQDCQAIILQTCREDEKNGDMAPRMALPGCNNGDMSAILALAALATPCTLSMSSLVFNDTSTRSTCGEHCPILCFRRGKLHLEKMSLHTVCTVALDYYSMSNGSNCTASFIFQDRIGRFARPLTINL</sequence>
<protein>
    <submittedName>
        <fullName evidence="1">Uncharacterized protein</fullName>
    </submittedName>
</protein>
<proteinExistence type="predicted"/>
<reference evidence="1 2" key="1">
    <citation type="submission" date="2019-07" db="EMBL/GenBank/DDBJ databases">
        <title>Genomics analysis of Aphanomyces spp. identifies a new class of oomycete effector associated with host adaptation.</title>
        <authorList>
            <person name="Gaulin E."/>
        </authorList>
    </citation>
    <scope>NUCLEOTIDE SEQUENCE [LARGE SCALE GENOMIC DNA]</scope>
    <source>
        <strain evidence="1 2">ATCC 201684</strain>
    </source>
</reference>
<gene>
    <name evidence="1" type="ORF">Ae201684_004855</name>
</gene>
<name>A0A6G0XHE9_9STRA</name>
<keyword evidence="2" id="KW-1185">Reference proteome</keyword>
<evidence type="ECO:0000313" key="2">
    <source>
        <dbReference type="Proteomes" id="UP000481153"/>
    </source>
</evidence>
<organism evidence="1 2">
    <name type="scientific">Aphanomyces euteiches</name>
    <dbReference type="NCBI Taxonomy" id="100861"/>
    <lineage>
        <taxon>Eukaryota</taxon>
        <taxon>Sar</taxon>
        <taxon>Stramenopiles</taxon>
        <taxon>Oomycota</taxon>
        <taxon>Saprolegniomycetes</taxon>
        <taxon>Saprolegniales</taxon>
        <taxon>Verrucalvaceae</taxon>
        <taxon>Aphanomyces</taxon>
    </lineage>
</organism>
<accession>A0A6G0XHE9</accession>
<dbReference type="Proteomes" id="UP000481153">
    <property type="component" value="Unassembled WGS sequence"/>
</dbReference>
<evidence type="ECO:0000313" key="1">
    <source>
        <dbReference type="EMBL" id="KAF0739687.1"/>
    </source>
</evidence>